<dbReference type="GO" id="GO:0006310">
    <property type="term" value="P:DNA recombination"/>
    <property type="evidence" value="ECO:0007669"/>
    <property type="project" value="UniProtKB-UniRule"/>
</dbReference>
<feature type="short sequence motif" description="Important for interaction with partner proteins" evidence="2">
    <location>
        <begin position="220"/>
        <end position="225"/>
    </location>
</feature>
<reference evidence="5 6" key="1">
    <citation type="submission" date="2017-05" db="EMBL/GenBank/DDBJ databases">
        <title>Genomic insights into alkan degradation activity of Oleiphilus messinensis.</title>
        <authorList>
            <person name="Kozyavkin S.A."/>
            <person name="Slesarev A.I."/>
            <person name="Golyshin P.N."/>
            <person name="Korzhenkov A."/>
            <person name="Golyshina O.N."/>
            <person name="Toshchakov S.V."/>
        </authorList>
    </citation>
    <scope>NUCLEOTIDE SEQUENCE [LARGE SCALE GENOMIC DNA]</scope>
    <source>
        <strain evidence="5 6">ME102</strain>
    </source>
</reference>
<dbReference type="RefSeq" id="WP_087459973.1">
    <property type="nucleotide sequence ID" value="NZ_CP021425.1"/>
</dbReference>
<feature type="DNA-binding region" evidence="2">
    <location>
        <begin position="54"/>
        <end position="60"/>
    </location>
</feature>
<feature type="region of interest" description="Disordered" evidence="4">
    <location>
        <begin position="113"/>
        <end position="225"/>
    </location>
</feature>
<dbReference type="InterPro" id="IPR011344">
    <property type="entry name" value="ssDNA-bd"/>
</dbReference>
<proteinExistence type="inferred from homology"/>
<protein>
    <recommendedName>
        <fullName evidence="2 3">Single-stranded DNA-binding protein</fullName>
        <shortName evidence="2">SSB</shortName>
    </recommendedName>
</protein>
<dbReference type="KEGG" id="ome:OLMES_0715"/>
<keyword evidence="1 2" id="KW-0238">DNA-binding</keyword>
<dbReference type="HAMAP" id="MF_00984">
    <property type="entry name" value="SSB"/>
    <property type="match status" value="1"/>
</dbReference>
<evidence type="ECO:0000256" key="1">
    <source>
        <dbReference type="ARBA" id="ARBA00023125"/>
    </source>
</evidence>
<dbReference type="PANTHER" id="PTHR10302:SF27">
    <property type="entry name" value="SINGLE-STRANDED DNA-BINDING PROTEIN"/>
    <property type="match status" value="1"/>
</dbReference>
<feature type="compositionally biased region" description="Low complexity" evidence="4">
    <location>
        <begin position="175"/>
        <end position="209"/>
    </location>
</feature>
<dbReference type="CDD" id="cd04496">
    <property type="entry name" value="SSB_OBF"/>
    <property type="match status" value="1"/>
</dbReference>
<dbReference type="Gene3D" id="2.40.50.140">
    <property type="entry name" value="Nucleic acid-binding proteins"/>
    <property type="match status" value="1"/>
</dbReference>
<dbReference type="GO" id="GO:0009295">
    <property type="term" value="C:nucleoid"/>
    <property type="evidence" value="ECO:0007669"/>
    <property type="project" value="TreeGrafter"/>
</dbReference>
<dbReference type="NCBIfam" id="TIGR00621">
    <property type="entry name" value="ssb"/>
    <property type="match status" value="1"/>
</dbReference>
<keyword evidence="2" id="KW-0227">DNA damage</keyword>
<keyword evidence="2" id="KW-0234">DNA repair</keyword>
<evidence type="ECO:0000313" key="6">
    <source>
        <dbReference type="Proteomes" id="UP000196027"/>
    </source>
</evidence>
<dbReference type="PROSITE" id="PS50935">
    <property type="entry name" value="SSB"/>
    <property type="match status" value="1"/>
</dbReference>
<dbReference type="GO" id="GO:0006260">
    <property type="term" value="P:DNA replication"/>
    <property type="evidence" value="ECO:0007669"/>
    <property type="project" value="UniProtKB-UniRule"/>
</dbReference>
<keyword evidence="2" id="KW-0235">DNA replication</keyword>
<dbReference type="OrthoDB" id="9809878at2"/>
<dbReference type="GO" id="GO:0006281">
    <property type="term" value="P:DNA repair"/>
    <property type="evidence" value="ECO:0007669"/>
    <property type="project" value="UniProtKB-UniRule"/>
</dbReference>
<dbReference type="InterPro" id="IPR000424">
    <property type="entry name" value="Primosome_PriB/ssb"/>
</dbReference>
<feature type="compositionally biased region" description="Acidic residues" evidence="4">
    <location>
        <begin position="215"/>
        <end position="225"/>
    </location>
</feature>
<comment type="subunit">
    <text evidence="2">Homotetramer.</text>
</comment>
<evidence type="ECO:0000313" key="5">
    <source>
        <dbReference type="EMBL" id="ARU54807.1"/>
    </source>
</evidence>
<evidence type="ECO:0000256" key="2">
    <source>
        <dbReference type="HAMAP-Rule" id="MF_00984"/>
    </source>
</evidence>
<sequence length="225" mass="23981">MARGINKVILIGNLGNDPDTRYTPQGSAITNLSIATDESYKDRQTGQMVPKTEWHRIVLFNRLAEIAKEYLRKGSKVYIEGRLQTRKWQDQNGQDRYTTEIVGNELQMLDSRAGGGGGGYEADNYGGQADYGNQGGGYSNPPPQQQPPAQKNYGGQGAGVNPGYGQASGAGQYGGQQKPAPQGQGMGQKPSPYGAGQGAPGNNPGYGQPTGMPEPLDDLDDDIPF</sequence>
<dbReference type="EMBL" id="CP021425">
    <property type="protein sequence ID" value="ARU54807.1"/>
    <property type="molecule type" value="Genomic_DNA"/>
</dbReference>
<evidence type="ECO:0000256" key="3">
    <source>
        <dbReference type="RuleBase" id="RU000524"/>
    </source>
</evidence>
<dbReference type="GO" id="GO:0003697">
    <property type="term" value="F:single-stranded DNA binding"/>
    <property type="evidence" value="ECO:0007669"/>
    <property type="project" value="UniProtKB-UniRule"/>
</dbReference>
<dbReference type="PANTHER" id="PTHR10302">
    <property type="entry name" value="SINGLE-STRANDED DNA-BINDING PROTEIN"/>
    <property type="match status" value="1"/>
</dbReference>
<dbReference type="AlphaFoldDB" id="A0A1Y0I2X5"/>
<feature type="compositionally biased region" description="Gly residues" evidence="4">
    <location>
        <begin position="154"/>
        <end position="174"/>
    </location>
</feature>
<accession>A0A1Y0I2X5</accession>
<dbReference type="Proteomes" id="UP000196027">
    <property type="component" value="Chromosome"/>
</dbReference>
<organism evidence="5 6">
    <name type="scientific">Oleiphilus messinensis</name>
    <dbReference type="NCBI Taxonomy" id="141451"/>
    <lineage>
        <taxon>Bacteria</taxon>
        <taxon>Pseudomonadati</taxon>
        <taxon>Pseudomonadota</taxon>
        <taxon>Gammaproteobacteria</taxon>
        <taxon>Oceanospirillales</taxon>
        <taxon>Oleiphilaceae</taxon>
        <taxon>Oleiphilus</taxon>
    </lineage>
</organism>
<evidence type="ECO:0000256" key="4">
    <source>
        <dbReference type="SAM" id="MobiDB-lite"/>
    </source>
</evidence>
<dbReference type="Pfam" id="PF00436">
    <property type="entry name" value="SSB"/>
    <property type="match status" value="1"/>
</dbReference>
<comment type="function">
    <text evidence="2">Plays an important role in DNA replication, recombination and repair. Binds to ssDNA and to an array of partner proteins to recruit them to their sites of action during DNA metabolism.</text>
</comment>
<dbReference type="InterPro" id="IPR012340">
    <property type="entry name" value="NA-bd_OB-fold"/>
</dbReference>
<keyword evidence="6" id="KW-1185">Reference proteome</keyword>
<keyword evidence="2" id="KW-0233">DNA recombination</keyword>
<name>A0A1Y0I2X5_9GAMM</name>
<dbReference type="SUPFAM" id="SSF50249">
    <property type="entry name" value="Nucleic acid-binding proteins"/>
    <property type="match status" value="1"/>
</dbReference>
<gene>
    <name evidence="5" type="ORF">OLMES_0715</name>
</gene>